<reference evidence="10" key="1">
    <citation type="submission" date="2020-07" db="EMBL/GenBank/DDBJ databases">
        <authorList>
            <person name="Lin J."/>
        </authorList>
    </citation>
    <scope>NUCLEOTIDE SEQUENCE</scope>
</reference>
<dbReference type="SUPFAM" id="SSF55961">
    <property type="entry name" value="Bet v1-like"/>
    <property type="match status" value="1"/>
</dbReference>
<comment type="similarity">
    <text evidence="3">Belongs to the PYR/PYL/RCAR abscisic acid intracellular receptor family.</text>
</comment>
<evidence type="ECO:0000313" key="10">
    <source>
        <dbReference type="EMBL" id="CAD1841888.1"/>
    </source>
</evidence>
<evidence type="ECO:0000256" key="7">
    <source>
        <dbReference type="ARBA" id="ARBA00023242"/>
    </source>
</evidence>
<proteinExistence type="inferred from homology"/>
<name>A0A6V7QFU1_ANACO</name>
<keyword evidence="8" id="KW-0650">Protein phosphatase inhibitor</keyword>
<feature type="region of interest" description="Disordered" evidence="9">
    <location>
        <begin position="168"/>
        <end position="217"/>
    </location>
</feature>
<evidence type="ECO:0000256" key="8">
    <source>
        <dbReference type="ARBA" id="ARBA00023272"/>
    </source>
</evidence>
<accession>A0A6V7QFU1</accession>
<keyword evidence="6" id="KW-0675">Receptor</keyword>
<gene>
    <name evidence="10" type="ORF">CB5_LOCUS25099</name>
</gene>
<dbReference type="InterPro" id="IPR050279">
    <property type="entry name" value="Plant_def-hormone_signal"/>
</dbReference>
<dbReference type="InterPro" id="IPR023393">
    <property type="entry name" value="START-like_dom_sf"/>
</dbReference>
<evidence type="ECO:0000256" key="6">
    <source>
        <dbReference type="ARBA" id="ARBA00023170"/>
    </source>
</evidence>
<feature type="compositionally biased region" description="Pro residues" evidence="9">
    <location>
        <begin position="200"/>
        <end position="217"/>
    </location>
</feature>
<dbReference type="Gene3D" id="3.30.530.20">
    <property type="match status" value="1"/>
</dbReference>
<keyword evidence="5" id="KW-0938">Abscisic acid signaling pathway</keyword>
<keyword evidence="7" id="KW-0539">Nucleus</keyword>
<dbReference type="GO" id="GO:0010427">
    <property type="term" value="F:abscisic acid binding"/>
    <property type="evidence" value="ECO:0007669"/>
    <property type="project" value="TreeGrafter"/>
</dbReference>
<evidence type="ECO:0000256" key="9">
    <source>
        <dbReference type="SAM" id="MobiDB-lite"/>
    </source>
</evidence>
<dbReference type="GO" id="GO:0005634">
    <property type="term" value="C:nucleus"/>
    <property type="evidence" value="ECO:0007669"/>
    <property type="project" value="UniProtKB-SubCell"/>
</dbReference>
<protein>
    <recommendedName>
        <fullName evidence="11">Abscisic acid receptor PYL4</fullName>
    </recommendedName>
</protein>
<dbReference type="GO" id="GO:0038023">
    <property type="term" value="F:signaling receptor activity"/>
    <property type="evidence" value="ECO:0007669"/>
    <property type="project" value="TreeGrafter"/>
</dbReference>
<evidence type="ECO:0000256" key="3">
    <source>
        <dbReference type="ARBA" id="ARBA00008594"/>
    </source>
</evidence>
<dbReference type="EMBL" id="LR862135">
    <property type="protein sequence ID" value="CAD1841888.1"/>
    <property type="molecule type" value="Genomic_DNA"/>
</dbReference>
<dbReference type="GO" id="GO:0005737">
    <property type="term" value="C:cytoplasm"/>
    <property type="evidence" value="ECO:0007669"/>
    <property type="project" value="UniProtKB-SubCell"/>
</dbReference>
<feature type="compositionally biased region" description="Low complexity" evidence="9">
    <location>
        <begin position="168"/>
        <end position="199"/>
    </location>
</feature>
<sequence length="217" mass="22789">MPCIVPTKPTVQMQHQRVGSAAAAAAERCTAHEVPEEVARHHEHSAGAGQCCSAVVQAVSAPVSAVWSVVRRFDAPQSYKRFVRSCHVIGGGVHVGALREVRVVSGLPAATSRERLEILDEERHVLSFRVVGGDHRLANYRSVTTLHAAPDGEGTVVVESYVVDVPPATPATTPASSSTPSSAATSTPSPAPPRSSTSTPTPPHLQNPNFTPPPNPL</sequence>
<comment type="subcellular location">
    <subcellularLocation>
        <location evidence="2">Cytoplasm</location>
    </subcellularLocation>
    <subcellularLocation>
        <location evidence="1">Nucleus</location>
    </subcellularLocation>
</comment>
<evidence type="ECO:0000256" key="1">
    <source>
        <dbReference type="ARBA" id="ARBA00004123"/>
    </source>
</evidence>
<evidence type="ECO:0008006" key="11">
    <source>
        <dbReference type="Google" id="ProtNLM"/>
    </source>
</evidence>
<evidence type="ECO:0000256" key="4">
    <source>
        <dbReference type="ARBA" id="ARBA00022490"/>
    </source>
</evidence>
<dbReference type="CDD" id="cd07821">
    <property type="entry name" value="PYR_PYL_RCAR_like"/>
    <property type="match status" value="1"/>
</dbReference>
<dbReference type="AlphaFoldDB" id="A0A6V7QFU1"/>
<evidence type="ECO:0000256" key="2">
    <source>
        <dbReference type="ARBA" id="ARBA00004496"/>
    </source>
</evidence>
<dbReference type="InterPro" id="IPR019587">
    <property type="entry name" value="Polyketide_cyclase/dehydratase"/>
</dbReference>
<dbReference type="Pfam" id="PF10604">
    <property type="entry name" value="Polyketide_cyc2"/>
    <property type="match status" value="1"/>
</dbReference>
<dbReference type="GO" id="GO:0009738">
    <property type="term" value="P:abscisic acid-activated signaling pathway"/>
    <property type="evidence" value="ECO:0007669"/>
    <property type="project" value="UniProtKB-KW"/>
</dbReference>
<keyword evidence="4" id="KW-0963">Cytoplasm</keyword>
<dbReference type="PANTHER" id="PTHR31213:SF138">
    <property type="entry name" value="ABSCISIC ACID RECEPTOR PYL6"/>
    <property type="match status" value="1"/>
</dbReference>
<dbReference type="PANTHER" id="PTHR31213">
    <property type="entry name" value="OS08G0374000 PROTEIN-RELATED"/>
    <property type="match status" value="1"/>
</dbReference>
<evidence type="ECO:0000256" key="5">
    <source>
        <dbReference type="ARBA" id="ARBA00022682"/>
    </source>
</evidence>
<organism evidence="10">
    <name type="scientific">Ananas comosus var. bracteatus</name>
    <name type="common">red pineapple</name>
    <dbReference type="NCBI Taxonomy" id="296719"/>
    <lineage>
        <taxon>Eukaryota</taxon>
        <taxon>Viridiplantae</taxon>
        <taxon>Streptophyta</taxon>
        <taxon>Embryophyta</taxon>
        <taxon>Tracheophyta</taxon>
        <taxon>Spermatophyta</taxon>
        <taxon>Magnoliopsida</taxon>
        <taxon>Liliopsida</taxon>
        <taxon>Poales</taxon>
        <taxon>Bromeliaceae</taxon>
        <taxon>Bromelioideae</taxon>
        <taxon>Ananas</taxon>
    </lineage>
</organism>
<dbReference type="GO" id="GO:0004864">
    <property type="term" value="F:protein phosphatase inhibitor activity"/>
    <property type="evidence" value="ECO:0007669"/>
    <property type="project" value="UniProtKB-KW"/>
</dbReference>